<proteinExistence type="predicted"/>
<dbReference type="Proteomes" id="UP000800092">
    <property type="component" value="Unassembled WGS sequence"/>
</dbReference>
<name>A0A6A6H4B5_VIRVR</name>
<accession>A0A6A6H4B5</accession>
<gene>
    <name evidence="2" type="ORF">EV356DRAFT_578020</name>
</gene>
<protein>
    <recommendedName>
        <fullName evidence="4">Myb-like domain-containing protein</fullName>
    </recommendedName>
</protein>
<organism evidence="2 3">
    <name type="scientific">Viridothelium virens</name>
    <name type="common">Speckled blister lichen</name>
    <name type="synonym">Trypethelium virens</name>
    <dbReference type="NCBI Taxonomy" id="1048519"/>
    <lineage>
        <taxon>Eukaryota</taxon>
        <taxon>Fungi</taxon>
        <taxon>Dikarya</taxon>
        <taxon>Ascomycota</taxon>
        <taxon>Pezizomycotina</taxon>
        <taxon>Dothideomycetes</taxon>
        <taxon>Dothideomycetes incertae sedis</taxon>
        <taxon>Trypetheliales</taxon>
        <taxon>Trypetheliaceae</taxon>
        <taxon>Viridothelium</taxon>
    </lineage>
</organism>
<evidence type="ECO:0000313" key="3">
    <source>
        <dbReference type="Proteomes" id="UP000800092"/>
    </source>
</evidence>
<reference evidence="2" key="1">
    <citation type="journal article" date="2020" name="Stud. Mycol.">
        <title>101 Dothideomycetes genomes: a test case for predicting lifestyles and emergence of pathogens.</title>
        <authorList>
            <person name="Haridas S."/>
            <person name="Albert R."/>
            <person name="Binder M."/>
            <person name="Bloem J."/>
            <person name="Labutti K."/>
            <person name="Salamov A."/>
            <person name="Andreopoulos B."/>
            <person name="Baker S."/>
            <person name="Barry K."/>
            <person name="Bills G."/>
            <person name="Bluhm B."/>
            <person name="Cannon C."/>
            <person name="Castanera R."/>
            <person name="Culley D."/>
            <person name="Daum C."/>
            <person name="Ezra D."/>
            <person name="Gonzalez J."/>
            <person name="Henrissat B."/>
            <person name="Kuo A."/>
            <person name="Liang C."/>
            <person name="Lipzen A."/>
            <person name="Lutzoni F."/>
            <person name="Magnuson J."/>
            <person name="Mondo S."/>
            <person name="Nolan M."/>
            <person name="Ohm R."/>
            <person name="Pangilinan J."/>
            <person name="Park H.-J."/>
            <person name="Ramirez L."/>
            <person name="Alfaro M."/>
            <person name="Sun H."/>
            <person name="Tritt A."/>
            <person name="Yoshinaga Y."/>
            <person name="Zwiers L.-H."/>
            <person name="Turgeon B."/>
            <person name="Goodwin S."/>
            <person name="Spatafora J."/>
            <person name="Crous P."/>
            <person name="Grigoriev I."/>
        </authorList>
    </citation>
    <scope>NUCLEOTIDE SEQUENCE</scope>
    <source>
        <strain evidence="2">Tuck. ex Michener</strain>
    </source>
</reference>
<dbReference type="OrthoDB" id="3439209at2759"/>
<feature type="region of interest" description="Disordered" evidence="1">
    <location>
        <begin position="24"/>
        <end position="63"/>
    </location>
</feature>
<sequence>MAIANTSNQPQSRLQDTEVLNCPSLGGLSVETDATLENNRQSRNSEEEDSYFAQSDPKQEQTHRLDTWNPLGFEDSLLQNRPEASYSSALVSDPILCTNMSQLDEPWDNQQSCRFPHGEVSSSGGPLDNALKYTTTNELYNLDIACHPYGEDEGQHAFSGMPQPVCGSTASTNQQRHSIHASNGDLTDCMPLLETESAQVGGDPQWWQTSNADLTAATTASAEVPLTELTEGMATTADWGSPFSQSAQIGEESRLGEDLLLENGSGYLHSQTIPLVKNSSGEYDQCVDIQDGYIWDEETSTGPQGAGPFLMNPQTLQYGSLVIPRWSSKDDYLVQQKQAGLTYKEIKLKGHFAEAESTLRGRYRNLTKRKEERVRRPEWEDRDIILLKQAVQLLGPSDLPKTPGSGSRARQRPKIPWKKISEYIANHGGSYKFGNATCRKKWDELQEED</sequence>
<dbReference type="EMBL" id="ML991811">
    <property type="protein sequence ID" value="KAF2232944.1"/>
    <property type="molecule type" value="Genomic_DNA"/>
</dbReference>
<evidence type="ECO:0008006" key="4">
    <source>
        <dbReference type="Google" id="ProtNLM"/>
    </source>
</evidence>
<evidence type="ECO:0000256" key="1">
    <source>
        <dbReference type="SAM" id="MobiDB-lite"/>
    </source>
</evidence>
<evidence type="ECO:0000313" key="2">
    <source>
        <dbReference type="EMBL" id="KAF2232944.1"/>
    </source>
</evidence>
<keyword evidence="3" id="KW-1185">Reference proteome</keyword>
<dbReference type="AlphaFoldDB" id="A0A6A6H4B5"/>